<dbReference type="VEuPathDB" id="VectorBase:ASTE002293"/>
<dbReference type="InterPro" id="IPR032733">
    <property type="entry name" value="HAUS3_N"/>
</dbReference>
<keyword evidence="12" id="KW-1185">Reference proteome</keyword>
<dbReference type="AlphaFoldDB" id="A0A182YMA3"/>
<dbReference type="VEuPathDB" id="VectorBase:ASTEI09589"/>
<dbReference type="Pfam" id="PF14932">
    <property type="entry name" value="HAUS-augmin3"/>
    <property type="match status" value="1"/>
</dbReference>
<keyword evidence="5" id="KW-0493">Microtubule</keyword>
<name>A0A182YMA3_ANOST</name>
<evidence type="ECO:0000313" key="11">
    <source>
        <dbReference type="EnsemblMetazoa" id="ASTEI09589-PA"/>
    </source>
</evidence>
<keyword evidence="3" id="KW-0963">Cytoplasm</keyword>
<evidence type="ECO:0000256" key="4">
    <source>
        <dbReference type="ARBA" id="ARBA00022618"/>
    </source>
</evidence>
<evidence type="ECO:0000256" key="5">
    <source>
        <dbReference type="ARBA" id="ARBA00022701"/>
    </source>
</evidence>
<dbReference type="EnsemblMetazoa" id="ASTEI09589-RA">
    <property type="protein sequence ID" value="ASTEI09589-PA"/>
    <property type="gene ID" value="ASTEI09589"/>
</dbReference>
<keyword evidence="6" id="KW-0498">Mitosis</keyword>
<keyword evidence="7" id="KW-0175">Coiled coil</keyword>
<proteinExistence type="inferred from homology"/>
<evidence type="ECO:0000256" key="6">
    <source>
        <dbReference type="ARBA" id="ARBA00022776"/>
    </source>
</evidence>
<sequence length="572" mass="67309">MEESSKLNKLFCFFSFPSRSLENTEKRLVVFDVRHLWIIHDETFSRLSRTRSSGTVLSDAILEEQLQELNQEYVNILDYDDRDVEALEQQLEQLVEVEEKYEKLLNGAKKTDIALTKELSELDRNIRDQDYLLEKVASNGIEMARQLEESQQATQQQISDLHHCYYQRQNPPIFIYQMPIEQFDAKCDQFLKYLEMYVKKHFTVKRLDASKSTDDVDNQQVIDELEGIKMRLDAEELKLLEAKREYAGVMKLVERLQDHSWMPMKVSALKKQCLELKNANEQDLLRMDLLKHELDMLIRHVNELKIESVLYENNRAKLDRAVSRLEYIQRLDESISRELMNAELLWILMQLDLEKIRDRFDNADEMNGDSKRCFKRIDTMRQIEKNALQEEAYGEYLAQLSALVAQDSAGSAEESARGMKVCLQHFSGLLKRLSKKCESIAKGKYHRKAEELLEQLIAQETLLSRFVFDGPLNYPQFYDQEYLERVQKLGFALSQLEREFRNVRKDFVQNIEEPKQNQKYWLYNQRLWVWFLTEPKKVAFAIKEITAAASKTASYKGISGIKCKSIADDAKF</sequence>
<keyword evidence="4" id="KW-0132">Cell division</keyword>
<evidence type="ECO:0000256" key="2">
    <source>
        <dbReference type="ARBA" id="ARBA00009645"/>
    </source>
</evidence>
<keyword evidence="8" id="KW-0206">Cytoskeleton</keyword>
<comment type="subcellular location">
    <subcellularLocation>
        <location evidence="1">Cytoplasm</location>
        <location evidence="1">Cytoskeleton</location>
        <location evidence="1">Spindle</location>
    </subcellularLocation>
</comment>
<accession>A0A182YMA3</accession>
<keyword evidence="9" id="KW-0131">Cell cycle</keyword>
<feature type="domain" description="HAUS augmin-like complex subunit 3 N-terminal" evidence="10">
    <location>
        <begin position="51"/>
        <end position="245"/>
    </location>
</feature>
<evidence type="ECO:0000256" key="8">
    <source>
        <dbReference type="ARBA" id="ARBA00023212"/>
    </source>
</evidence>
<dbReference type="Proteomes" id="UP000076408">
    <property type="component" value="Unassembled WGS sequence"/>
</dbReference>
<dbReference type="GO" id="GO:0051301">
    <property type="term" value="P:cell division"/>
    <property type="evidence" value="ECO:0007669"/>
    <property type="project" value="UniProtKB-KW"/>
</dbReference>
<protein>
    <submittedName>
        <fullName evidence="11">HAUS-augmin3 domain-containing protein</fullName>
    </submittedName>
</protein>
<comment type="similarity">
    <text evidence="2">Belongs to the HAUS3 family.</text>
</comment>
<dbReference type="STRING" id="30069.A0A182YMA3"/>
<reference evidence="12" key="1">
    <citation type="journal article" date="2014" name="Genome Biol.">
        <title>Genome analysis of a major urban malaria vector mosquito, Anopheles stephensi.</title>
        <authorList>
            <person name="Jiang X."/>
            <person name="Peery A."/>
            <person name="Hall A.B."/>
            <person name="Sharma A."/>
            <person name="Chen X.G."/>
            <person name="Waterhouse R.M."/>
            <person name="Komissarov A."/>
            <person name="Riehle M.M."/>
            <person name="Shouche Y."/>
            <person name="Sharakhova M.V."/>
            <person name="Lawson D."/>
            <person name="Pakpour N."/>
            <person name="Arensburger P."/>
            <person name="Davidson V.L."/>
            <person name="Eiglmeier K."/>
            <person name="Emrich S."/>
            <person name="George P."/>
            <person name="Kennedy R.C."/>
            <person name="Mane S.P."/>
            <person name="Maslen G."/>
            <person name="Oringanje C."/>
            <person name="Qi Y."/>
            <person name="Settlage R."/>
            <person name="Tojo M."/>
            <person name="Tubio J.M."/>
            <person name="Unger M.F."/>
            <person name="Wang B."/>
            <person name="Vernick K.D."/>
            <person name="Ribeiro J.M."/>
            <person name="James A.A."/>
            <person name="Michel K."/>
            <person name="Riehle M.A."/>
            <person name="Luckhart S."/>
            <person name="Sharakhov I.V."/>
            <person name="Tu Z."/>
        </authorList>
    </citation>
    <scope>NUCLEOTIDE SEQUENCE [LARGE SCALE GENOMIC DNA]</scope>
    <source>
        <strain evidence="12">Indian</strain>
    </source>
</reference>
<evidence type="ECO:0000256" key="7">
    <source>
        <dbReference type="ARBA" id="ARBA00023054"/>
    </source>
</evidence>
<dbReference type="OMA" id="QWILYDE"/>
<evidence type="ECO:0000256" key="3">
    <source>
        <dbReference type="ARBA" id="ARBA00022490"/>
    </source>
</evidence>
<reference evidence="11" key="2">
    <citation type="submission" date="2020-05" db="UniProtKB">
        <authorList>
            <consortium name="EnsemblMetazoa"/>
        </authorList>
    </citation>
    <scope>IDENTIFICATION</scope>
    <source>
        <strain evidence="11">Indian</strain>
    </source>
</reference>
<evidence type="ECO:0000259" key="10">
    <source>
        <dbReference type="Pfam" id="PF14932"/>
    </source>
</evidence>
<dbReference type="GO" id="GO:0005874">
    <property type="term" value="C:microtubule"/>
    <property type="evidence" value="ECO:0007669"/>
    <property type="project" value="UniProtKB-KW"/>
</dbReference>
<dbReference type="GO" id="GO:0005819">
    <property type="term" value="C:spindle"/>
    <property type="evidence" value="ECO:0007669"/>
    <property type="project" value="UniProtKB-SubCell"/>
</dbReference>
<organism evidence="11 12">
    <name type="scientific">Anopheles stephensi</name>
    <name type="common">Indo-Pakistan malaria mosquito</name>
    <dbReference type="NCBI Taxonomy" id="30069"/>
    <lineage>
        <taxon>Eukaryota</taxon>
        <taxon>Metazoa</taxon>
        <taxon>Ecdysozoa</taxon>
        <taxon>Arthropoda</taxon>
        <taxon>Hexapoda</taxon>
        <taxon>Insecta</taxon>
        <taxon>Pterygota</taxon>
        <taxon>Neoptera</taxon>
        <taxon>Endopterygota</taxon>
        <taxon>Diptera</taxon>
        <taxon>Nematocera</taxon>
        <taxon>Culicoidea</taxon>
        <taxon>Culicidae</taxon>
        <taxon>Anophelinae</taxon>
        <taxon>Anopheles</taxon>
    </lineage>
</organism>
<evidence type="ECO:0000256" key="1">
    <source>
        <dbReference type="ARBA" id="ARBA00004186"/>
    </source>
</evidence>
<evidence type="ECO:0000256" key="9">
    <source>
        <dbReference type="ARBA" id="ARBA00023306"/>
    </source>
</evidence>
<dbReference type="VEuPathDB" id="VectorBase:ASTEI20_037213"/>
<evidence type="ECO:0000313" key="12">
    <source>
        <dbReference type="Proteomes" id="UP000076408"/>
    </source>
</evidence>